<organism evidence="7 8">
    <name type="scientific">Parasphaerochaeta coccoides (strain ATCC BAA-1237 / DSM 17374 / SPN1)</name>
    <name type="common">Sphaerochaeta coccoides</name>
    <dbReference type="NCBI Taxonomy" id="760011"/>
    <lineage>
        <taxon>Bacteria</taxon>
        <taxon>Pseudomonadati</taxon>
        <taxon>Spirochaetota</taxon>
        <taxon>Spirochaetia</taxon>
        <taxon>Spirochaetales</taxon>
        <taxon>Sphaerochaetaceae</taxon>
        <taxon>Parasphaerochaeta</taxon>
    </lineage>
</organism>
<keyword evidence="2 5" id="KW-0413">Isomerase</keyword>
<dbReference type="GO" id="GO:0000455">
    <property type="term" value="P:enzyme-directed rRNA pseudouridine synthesis"/>
    <property type="evidence" value="ECO:0007669"/>
    <property type="project" value="TreeGrafter"/>
</dbReference>
<evidence type="ECO:0000256" key="1">
    <source>
        <dbReference type="ARBA" id="ARBA00010876"/>
    </source>
</evidence>
<dbReference type="EC" id="5.4.99.-" evidence="5"/>
<dbReference type="SUPFAM" id="SSF55120">
    <property type="entry name" value="Pseudouridine synthase"/>
    <property type="match status" value="1"/>
</dbReference>
<protein>
    <recommendedName>
        <fullName evidence="5">Pseudouridine synthase</fullName>
        <ecNumber evidence="5">5.4.99.-</ecNumber>
    </recommendedName>
</protein>
<dbReference type="PANTHER" id="PTHR21600">
    <property type="entry name" value="MITOCHONDRIAL RNA PSEUDOURIDINE SYNTHASE"/>
    <property type="match status" value="1"/>
</dbReference>
<dbReference type="CDD" id="cd02869">
    <property type="entry name" value="PseudoU_synth_RluA_like"/>
    <property type="match status" value="1"/>
</dbReference>
<dbReference type="Proteomes" id="UP000007939">
    <property type="component" value="Chromosome"/>
</dbReference>
<dbReference type="AlphaFoldDB" id="F4GIH1"/>
<evidence type="ECO:0000256" key="2">
    <source>
        <dbReference type="ARBA" id="ARBA00023235"/>
    </source>
</evidence>
<dbReference type="GO" id="GO:0140098">
    <property type="term" value="F:catalytic activity, acting on RNA"/>
    <property type="evidence" value="ECO:0007669"/>
    <property type="project" value="UniProtKB-ARBA"/>
</dbReference>
<accession>F4GIH1</accession>
<keyword evidence="4" id="KW-0694">RNA-binding</keyword>
<dbReference type="PANTHER" id="PTHR21600:SF44">
    <property type="entry name" value="RIBOSOMAL LARGE SUBUNIT PSEUDOURIDINE SYNTHASE D"/>
    <property type="match status" value="1"/>
</dbReference>
<reference evidence="8" key="1">
    <citation type="submission" date="2011-04" db="EMBL/GenBank/DDBJ databases">
        <title>The complete genome of Spirochaeta coccoides DSM 17374.</title>
        <authorList>
            <person name="Lucas S."/>
            <person name="Copeland A."/>
            <person name="Lapidus A."/>
            <person name="Bruce D."/>
            <person name="Goodwin L."/>
            <person name="Pitluck S."/>
            <person name="Peters L."/>
            <person name="Kyrpides N."/>
            <person name="Mavromatis K."/>
            <person name="Pagani I."/>
            <person name="Ivanova N."/>
            <person name="Ovchinnikova G."/>
            <person name="Lu M."/>
            <person name="Detter J.C."/>
            <person name="Tapia R."/>
            <person name="Han C."/>
            <person name="Land M."/>
            <person name="Hauser L."/>
            <person name="Markowitz V."/>
            <person name="Cheng J.-F."/>
            <person name="Hugenholtz P."/>
            <person name="Woyke T."/>
            <person name="Wu D."/>
            <person name="Spring S."/>
            <person name="Schroeder M."/>
            <person name="Brambilla E."/>
            <person name="Klenk H.-P."/>
            <person name="Eisen J.A."/>
        </authorList>
    </citation>
    <scope>NUCLEOTIDE SEQUENCE [LARGE SCALE GENOMIC DNA]</scope>
    <source>
        <strain evidence="8">ATCC BAA-1237 / DSM 17374 / SPN1</strain>
    </source>
</reference>
<dbReference type="NCBIfam" id="TIGR00005">
    <property type="entry name" value="rluA_subfam"/>
    <property type="match status" value="1"/>
</dbReference>
<dbReference type="Gene3D" id="3.30.2350.10">
    <property type="entry name" value="Pseudouridine synthase"/>
    <property type="match status" value="1"/>
</dbReference>
<dbReference type="eggNOG" id="COG0564">
    <property type="taxonomic scope" value="Bacteria"/>
</dbReference>
<dbReference type="InterPro" id="IPR006224">
    <property type="entry name" value="PsdUridine_synth_RluA-like_CS"/>
</dbReference>
<dbReference type="PROSITE" id="PS01129">
    <property type="entry name" value="PSI_RLU"/>
    <property type="match status" value="1"/>
</dbReference>
<gene>
    <name evidence="7" type="ordered locus">Spico_0451</name>
</gene>
<name>F4GIH1_PARC1</name>
<dbReference type="STRING" id="760011.Spico_0451"/>
<reference evidence="7 8" key="2">
    <citation type="journal article" date="2012" name="Stand. Genomic Sci.">
        <title>Complete genome sequence of the termite hindgut bacterium Spirochaeta coccoides type strain (SPN1(T)), reclassification in the genus Sphaerochaeta as Sphaerochaeta coccoides comb. nov. and emendations of the family Spirochaetaceae and the genus Sphaerochaeta.</title>
        <authorList>
            <person name="Abt B."/>
            <person name="Han C."/>
            <person name="Scheuner C."/>
            <person name="Lu M."/>
            <person name="Lapidus A."/>
            <person name="Nolan M."/>
            <person name="Lucas S."/>
            <person name="Hammon N."/>
            <person name="Deshpande S."/>
            <person name="Cheng J.F."/>
            <person name="Tapia R."/>
            <person name="Goodwin L.A."/>
            <person name="Pitluck S."/>
            <person name="Liolios K."/>
            <person name="Pagani I."/>
            <person name="Ivanova N."/>
            <person name="Mavromatis K."/>
            <person name="Mikhailova N."/>
            <person name="Huntemann M."/>
            <person name="Pati A."/>
            <person name="Chen A."/>
            <person name="Palaniappan K."/>
            <person name="Land M."/>
            <person name="Hauser L."/>
            <person name="Brambilla E.M."/>
            <person name="Rohde M."/>
            <person name="Spring S."/>
            <person name="Gronow S."/>
            <person name="Goker M."/>
            <person name="Woyke T."/>
            <person name="Bristow J."/>
            <person name="Eisen J.A."/>
            <person name="Markowitz V."/>
            <person name="Hugenholtz P."/>
            <person name="Kyrpides N.C."/>
            <person name="Klenk H.P."/>
            <person name="Detter J.C."/>
        </authorList>
    </citation>
    <scope>NUCLEOTIDE SEQUENCE [LARGE SCALE GENOMIC DNA]</scope>
    <source>
        <strain evidence="8">ATCC BAA-1237 / DSM 17374 / SPN1</strain>
    </source>
</reference>
<comment type="catalytic activity">
    <reaction evidence="5">
        <text>a uridine in RNA = a pseudouridine in RNA</text>
        <dbReference type="Rhea" id="RHEA:48348"/>
        <dbReference type="Rhea" id="RHEA-COMP:12068"/>
        <dbReference type="Rhea" id="RHEA-COMP:12069"/>
        <dbReference type="ChEBI" id="CHEBI:65314"/>
        <dbReference type="ChEBI" id="CHEBI:65315"/>
    </reaction>
</comment>
<evidence type="ECO:0000259" key="6">
    <source>
        <dbReference type="Pfam" id="PF00849"/>
    </source>
</evidence>
<proteinExistence type="inferred from homology"/>
<dbReference type="GO" id="GO:0003723">
    <property type="term" value="F:RNA binding"/>
    <property type="evidence" value="ECO:0007669"/>
    <property type="project" value="UniProtKB-KW"/>
</dbReference>
<dbReference type="PROSITE" id="PS50889">
    <property type="entry name" value="S4"/>
    <property type="match status" value="1"/>
</dbReference>
<dbReference type="EMBL" id="CP002659">
    <property type="protein sequence ID" value="AEC01679.1"/>
    <property type="molecule type" value="Genomic_DNA"/>
</dbReference>
<feature type="domain" description="Pseudouridine synthase RsuA/RluA-like" evidence="6">
    <location>
        <begin position="88"/>
        <end position="264"/>
    </location>
</feature>
<dbReference type="KEGG" id="scc:Spico_0451"/>
<evidence type="ECO:0000313" key="7">
    <source>
        <dbReference type="EMBL" id="AEC01679.1"/>
    </source>
</evidence>
<dbReference type="HOGENOM" id="CLU_016902_4_4_12"/>
<evidence type="ECO:0000256" key="5">
    <source>
        <dbReference type="RuleBase" id="RU362028"/>
    </source>
</evidence>
<evidence type="ECO:0000256" key="3">
    <source>
        <dbReference type="PIRSR" id="PIRSR606225-1"/>
    </source>
</evidence>
<sequence length="329" mass="36440">MCHVFESIVPDDADGKQRVDAYLAAASGVSRSIIGDASSRIMVNGREVKRSKAIAPGDAVILYWQENPPGNIEPQDIPLDILYEDDDILFIDKPQGIVVHPGAGNPDGTVVNALVFRYGPDFIRAYGGQDEHEDAGDETDEAVDRTDFLRPGIVHRLDKDTSGVMVIARTRLAHGYMARQFSEHTAVKHYIALVEGSMKDDEGVIITNLARDRNDRKKFRVSTGKEGKRAETRWRVVARYGVCTLLRIRIMTGRTHQIRVHMAHLGHPVVGDGVYGGRRKSFPGVTLMLHARLLDVSRPSDGRHLKISAPVPQRFIELVHEAGGSFPQV</sequence>
<evidence type="ECO:0000313" key="8">
    <source>
        <dbReference type="Proteomes" id="UP000007939"/>
    </source>
</evidence>
<dbReference type="InterPro" id="IPR050188">
    <property type="entry name" value="RluA_PseudoU_synthase"/>
</dbReference>
<comment type="similarity">
    <text evidence="1 5">Belongs to the pseudouridine synthase RluA family.</text>
</comment>
<keyword evidence="8" id="KW-1185">Reference proteome</keyword>
<dbReference type="InterPro" id="IPR006225">
    <property type="entry name" value="PsdUridine_synth_RluC/D"/>
</dbReference>
<evidence type="ECO:0000256" key="4">
    <source>
        <dbReference type="PROSITE-ProRule" id="PRU00182"/>
    </source>
</evidence>
<dbReference type="InterPro" id="IPR006145">
    <property type="entry name" value="PsdUridine_synth_RsuA/RluA"/>
</dbReference>
<dbReference type="Pfam" id="PF00849">
    <property type="entry name" value="PseudoU_synth_2"/>
    <property type="match status" value="1"/>
</dbReference>
<comment type="function">
    <text evidence="5">Responsible for synthesis of pseudouridine from uracil.</text>
</comment>
<dbReference type="InterPro" id="IPR020103">
    <property type="entry name" value="PsdUridine_synth_cat_dom_sf"/>
</dbReference>
<feature type="active site" evidence="3">
    <location>
        <position position="158"/>
    </location>
</feature>
<dbReference type="GO" id="GO:0009982">
    <property type="term" value="F:pseudouridine synthase activity"/>
    <property type="evidence" value="ECO:0007669"/>
    <property type="project" value="InterPro"/>
</dbReference>